<dbReference type="OrthoDB" id="5945798at2759"/>
<gene>
    <name evidence="11" type="ORF">CTOB1V02_LOCUS2723</name>
</gene>
<dbReference type="PROSITE" id="PS50280">
    <property type="entry name" value="SET"/>
    <property type="match status" value="1"/>
</dbReference>
<dbReference type="GO" id="GO:0008170">
    <property type="term" value="F:N-methyltransferase activity"/>
    <property type="evidence" value="ECO:0007669"/>
    <property type="project" value="UniProtKB-ARBA"/>
</dbReference>
<dbReference type="InterPro" id="IPR044421">
    <property type="entry name" value="SMYD4_SET"/>
</dbReference>
<dbReference type="PROSITE" id="PS01360">
    <property type="entry name" value="ZF_MYND_1"/>
    <property type="match status" value="1"/>
</dbReference>
<dbReference type="PANTHER" id="PTHR46165:SF6">
    <property type="entry name" value="SET AND MYND DOMAIN-CONTAINING PROTEIN 4-LIKE PROTEIN"/>
    <property type="match status" value="1"/>
</dbReference>
<proteinExistence type="predicted"/>
<comment type="function">
    <text evidence="7">Protein-lysine N-methyltransferase. Monomethylates PRMT5, modulating its transcriptional activity. May also act as a histone methyltransferase. Plays a critical role in cardiac development. Acts as a key epigenetic regulator of gene expression during cardiac development via its dual activities as a methyltransferase and negative regulator of HDAC1.</text>
</comment>
<dbReference type="GO" id="GO:0042826">
    <property type="term" value="F:histone deacetylase binding"/>
    <property type="evidence" value="ECO:0007669"/>
    <property type="project" value="TreeGrafter"/>
</dbReference>
<evidence type="ECO:0000313" key="11">
    <source>
        <dbReference type="EMBL" id="CAD7224770.1"/>
    </source>
</evidence>
<dbReference type="CDD" id="cd10536">
    <property type="entry name" value="SET_SMYD4"/>
    <property type="match status" value="1"/>
</dbReference>
<sequence>MRTRVMAVETTTVVFGEAPESDDEVDLVSDDSRVPSMIAVEPESVGHSKSRDRRTSRGHSGDLLHLRLRESKAGAISGTTEIAEAVLRESTTEVGNLHSELVRTIALVKGSRCAAKNLQNTLHALHDSLNMKSQLLCVGLKSLIQTKKRFRRHKEAQSESNCFFQKLEKKRPALISYSGDDRKCSFPLNAMAVAVNGKLPPYTFEKFHADLIKSVESSLEERSKEFAALSSDVDRFAFVWQLPFVKDFEITKWKNPFRKNNRRADEARTEGNTSYRSGQYYEALICYNASILHAEIPSKELSLALSNRSAIFKQWDMFEETLIDVNWALDSWVTEHKKECPELFTKLTNRKEECEEAIKQRSEKAKEEMQKGRRPFPPPLPSLGSQNSLVPSANQAVEMRISPLRGRHLVASTDIRPGEILFVERPYSRVILPDSMLDFCQRCINKVFGPPRPFPCEGCSRVVYCSRECSSADVTDGLHAWECPVLALLDDPDLGKMGLLSYRTVLKALSSAKDLDSLLSPPVTPGVSESKASYDPAVYWNTYRLVTNSVHRKVGDLFRRASMACYLVKIMNLTESAAMIENNKDDKMAALCSALGASPALSSSLEIMAGGLLLTHLQNMPCNAHEVTCLSIGKDVSEMVVEEIAAAAYPTLSLLNHSCDPNVVRHSVGDAVVARSIKPIAKDSEIVDNYGYHYAVMGKDDRQKGLQYQYFFSCDCVACENDWKKYEELSPEQVKIPPNNPFEEAFKKVLSQEDYSDDVQKVFIEFLEFLDRNYSEKRPFKEYNDCQEALKQCFGFHSNSFAMTASVAPEALPAP</sequence>
<feature type="compositionally biased region" description="Basic and acidic residues" evidence="10">
    <location>
        <begin position="359"/>
        <end position="371"/>
    </location>
</feature>
<evidence type="ECO:0000256" key="3">
    <source>
        <dbReference type="ARBA" id="ARBA00022691"/>
    </source>
</evidence>
<dbReference type="GO" id="GO:0008270">
    <property type="term" value="F:zinc ion binding"/>
    <property type="evidence" value="ECO:0007669"/>
    <property type="project" value="UniProtKB-KW"/>
</dbReference>
<dbReference type="EMBL" id="OB660438">
    <property type="protein sequence ID" value="CAD7224770.1"/>
    <property type="molecule type" value="Genomic_DNA"/>
</dbReference>
<feature type="region of interest" description="Disordered" evidence="10">
    <location>
        <begin position="359"/>
        <end position="387"/>
    </location>
</feature>
<dbReference type="Gene3D" id="1.25.40.10">
    <property type="entry name" value="Tetratricopeptide repeat domain"/>
    <property type="match status" value="2"/>
</dbReference>
<evidence type="ECO:0000256" key="1">
    <source>
        <dbReference type="ARBA" id="ARBA00022603"/>
    </source>
</evidence>
<accession>A0A7R8ZI89</accession>
<reference evidence="11" key="1">
    <citation type="submission" date="2020-11" db="EMBL/GenBank/DDBJ databases">
        <authorList>
            <person name="Tran Van P."/>
        </authorList>
    </citation>
    <scope>NUCLEOTIDE SEQUENCE</scope>
</reference>
<evidence type="ECO:0000256" key="5">
    <source>
        <dbReference type="ARBA" id="ARBA00022771"/>
    </source>
</evidence>
<keyword evidence="4" id="KW-0479">Metal-binding</keyword>
<dbReference type="Gene3D" id="2.170.270.10">
    <property type="entry name" value="SET domain"/>
    <property type="match status" value="1"/>
</dbReference>
<evidence type="ECO:0000256" key="4">
    <source>
        <dbReference type="ARBA" id="ARBA00022723"/>
    </source>
</evidence>
<dbReference type="SUPFAM" id="SSF144232">
    <property type="entry name" value="HIT/MYND zinc finger-like"/>
    <property type="match status" value="1"/>
</dbReference>
<feature type="region of interest" description="Disordered" evidence="10">
    <location>
        <begin position="36"/>
        <end position="61"/>
    </location>
</feature>
<dbReference type="SUPFAM" id="SSF82199">
    <property type="entry name" value="SET domain"/>
    <property type="match status" value="1"/>
</dbReference>
<dbReference type="PROSITE" id="PS50865">
    <property type="entry name" value="ZF_MYND_2"/>
    <property type="match status" value="1"/>
</dbReference>
<dbReference type="Pfam" id="PF00856">
    <property type="entry name" value="SET"/>
    <property type="match status" value="1"/>
</dbReference>
<keyword evidence="3" id="KW-0949">S-adenosyl-L-methionine</keyword>
<dbReference type="InterPro" id="IPR011990">
    <property type="entry name" value="TPR-like_helical_dom_sf"/>
</dbReference>
<evidence type="ECO:0000256" key="7">
    <source>
        <dbReference type="ARBA" id="ARBA00093423"/>
    </source>
</evidence>
<organism evidence="11">
    <name type="scientific">Cyprideis torosa</name>
    <dbReference type="NCBI Taxonomy" id="163714"/>
    <lineage>
        <taxon>Eukaryota</taxon>
        <taxon>Metazoa</taxon>
        <taxon>Ecdysozoa</taxon>
        <taxon>Arthropoda</taxon>
        <taxon>Crustacea</taxon>
        <taxon>Oligostraca</taxon>
        <taxon>Ostracoda</taxon>
        <taxon>Podocopa</taxon>
        <taxon>Podocopida</taxon>
        <taxon>Cytherocopina</taxon>
        <taxon>Cytheroidea</taxon>
        <taxon>Cytherideidae</taxon>
        <taxon>Cyprideis</taxon>
    </lineage>
</organism>
<dbReference type="InterPro" id="IPR046341">
    <property type="entry name" value="SET_dom_sf"/>
</dbReference>
<evidence type="ECO:0000256" key="10">
    <source>
        <dbReference type="SAM" id="MobiDB-lite"/>
    </source>
</evidence>
<evidence type="ECO:0000256" key="6">
    <source>
        <dbReference type="ARBA" id="ARBA00022833"/>
    </source>
</evidence>
<keyword evidence="1" id="KW-0489">Methyltransferase</keyword>
<dbReference type="Gene3D" id="6.10.140.2220">
    <property type="match status" value="1"/>
</dbReference>
<dbReference type="AlphaFoldDB" id="A0A7R8ZI89"/>
<dbReference type="SUPFAM" id="SSF48452">
    <property type="entry name" value="TPR-like"/>
    <property type="match status" value="1"/>
</dbReference>
<keyword evidence="5" id="KW-0863">Zinc-finger</keyword>
<dbReference type="PANTHER" id="PTHR46165">
    <property type="entry name" value="SET AND MYND DOMAIN-CONTAINING PROTEIN 4"/>
    <property type="match status" value="1"/>
</dbReference>
<dbReference type="GO" id="GO:0008276">
    <property type="term" value="F:protein methyltransferase activity"/>
    <property type="evidence" value="ECO:0007669"/>
    <property type="project" value="UniProtKB-ARBA"/>
</dbReference>
<dbReference type="InterPro" id="IPR001214">
    <property type="entry name" value="SET_dom"/>
</dbReference>
<name>A0A7R8ZI89_9CRUS</name>
<dbReference type="Pfam" id="PF01753">
    <property type="entry name" value="zf-MYND"/>
    <property type="match status" value="1"/>
</dbReference>
<dbReference type="InterPro" id="IPR052097">
    <property type="entry name" value="SET-MYND_domain_protein"/>
</dbReference>
<keyword evidence="6" id="KW-0862">Zinc</keyword>
<dbReference type="GO" id="GO:0005634">
    <property type="term" value="C:nucleus"/>
    <property type="evidence" value="ECO:0007669"/>
    <property type="project" value="TreeGrafter"/>
</dbReference>
<dbReference type="GO" id="GO:0005737">
    <property type="term" value="C:cytoplasm"/>
    <property type="evidence" value="ECO:0007669"/>
    <property type="project" value="TreeGrafter"/>
</dbReference>
<keyword evidence="2" id="KW-0808">Transferase</keyword>
<dbReference type="GO" id="GO:0008757">
    <property type="term" value="F:S-adenosylmethionine-dependent methyltransferase activity"/>
    <property type="evidence" value="ECO:0007669"/>
    <property type="project" value="UniProtKB-ARBA"/>
</dbReference>
<dbReference type="InterPro" id="IPR002893">
    <property type="entry name" value="Znf_MYND"/>
</dbReference>
<dbReference type="GO" id="GO:0032259">
    <property type="term" value="P:methylation"/>
    <property type="evidence" value="ECO:0007669"/>
    <property type="project" value="UniProtKB-KW"/>
</dbReference>
<evidence type="ECO:0000256" key="9">
    <source>
        <dbReference type="ARBA" id="ARBA00093680"/>
    </source>
</evidence>
<evidence type="ECO:0000256" key="8">
    <source>
        <dbReference type="ARBA" id="ARBA00093635"/>
    </source>
</evidence>
<evidence type="ECO:0000256" key="2">
    <source>
        <dbReference type="ARBA" id="ARBA00022679"/>
    </source>
</evidence>
<protein>
    <recommendedName>
        <fullName evidence="8">Protein-lysine N-methyltransferase SMYD4</fullName>
    </recommendedName>
    <alternativeName>
        <fullName evidence="9">SET and MYND domain-containing protein 4</fullName>
    </alternativeName>
</protein>